<proteinExistence type="inferred from homology"/>
<dbReference type="PANTHER" id="PTHR11579:SF0">
    <property type="entry name" value="PROTEIN-L-ISOASPARTATE(D-ASPARTATE) O-METHYLTRANSFERASE"/>
    <property type="match status" value="1"/>
</dbReference>
<comment type="catalytic activity">
    <reaction evidence="7">
        <text>[protein]-L-isoaspartate + S-adenosyl-L-methionine = [protein]-L-isoaspartate alpha-methyl ester + S-adenosyl-L-homocysteine</text>
        <dbReference type="Rhea" id="RHEA:12705"/>
        <dbReference type="Rhea" id="RHEA-COMP:12143"/>
        <dbReference type="Rhea" id="RHEA-COMP:12144"/>
        <dbReference type="ChEBI" id="CHEBI:57856"/>
        <dbReference type="ChEBI" id="CHEBI:59789"/>
        <dbReference type="ChEBI" id="CHEBI:90596"/>
        <dbReference type="ChEBI" id="CHEBI:90598"/>
        <dbReference type="EC" id="2.1.1.77"/>
    </reaction>
</comment>
<keyword evidence="3 7" id="KW-0963">Cytoplasm</keyword>
<organism evidence="8 9">
    <name type="scientific">Govanella unica</name>
    <dbReference type="NCBI Taxonomy" id="2975056"/>
    <lineage>
        <taxon>Bacteria</taxon>
        <taxon>Pseudomonadati</taxon>
        <taxon>Pseudomonadota</taxon>
        <taxon>Alphaproteobacteria</taxon>
        <taxon>Emcibacterales</taxon>
        <taxon>Govanellaceae</taxon>
        <taxon>Govanella</taxon>
    </lineage>
</organism>
<evidence type="ECO:0000256" key="7">
    <source>
        <dbReference type="HAMAP-Rule" id="MF_00090"/>
    </source>
</evidence>
<dbReference type="FunFam" id="3.40.50.150:FF:000010">
    <property type="entry name" value="Protein-L-isoaspartate O-methyltransferase"/>
    <property type="match status" value="1"/>
</dbReference>
<keyword evidence="5 7" id="KW-0808">Transferase</keyword>
<dbReference type="GO" id="GO:0030091">
    <property type="term" value="P:protein repair"/>
    <property type="evidence" value="ECO:0007669"/>
    <property type="project" value="UniProtKB-UniRule"/>
</dbReference>
<dbReference type="InterPro" id="IPR000682">
    <property type="entry name" value="PCMT"/>
</dbReference>
<dbReference type="Proteomes" id="UP001141619">
    <property type="component" value="Unassembled WGS sequence"/>
</dbReference>
<dbReference type="NCBIfam" id="TIGR00080">
    <property type="entry name" value="pimt"/>
    <property type="match status" value="1"/>
</dbReference>
<dbReference type="Pfam" id="PF01135">
    <property type="entry name" value="PCMT"/>
    <property type="match status" value="1"/>
</dbReference>
<protein>
    <recommendedName>
        <fullName evidence="7">Protein-L-isoaspartate O-methyltransferase</fullName>
        <ecNumber evidence="7">2.1.1.77</ecNumber>
    </recommendedName>
    <alternativeName>
        <fullName evidence="7">L-isoaspartyl protein carboxyl methyltransferase</fullName>
    </alternativeName>
    <alternativeName>
        <fullName evidence="7">Protein L-isoaspartyl methyltransferase</fullName>
    </alternativeName>
    <alternativeName>
        <fullName evidence="7">Protein-beta-aspartate methyltransferase</fullName>
        <shortName evidence="7">PIMT</shortName>
    </alternativeName>
</protein>
<evidence type="ECO:0000256" key="1">
    <source>
        <dbReference type="ARBA" id="ARBA00004496"/>
    </source>
</evidence>
<reference evidence="8" key="2">
    <citation type="journal article" date="2023" name="Syst. Appl. Microbiol.">
        <title>Govania unica gen. nov., sp. nov., a rare biosphere bacterium that represents a novel family in the class Alphaproteobacteria.</title>
        <authorList>
            <person name="Vandamme P."/>
            <person name="Peeters C."/>
            <person name="Hettiarachchi A."/>
            <person name="Cnockaert M."/>
            <person name="Carlier A."/>
        </authorList>
    </citation>
    <scope>NUCLEOTIDE SEQUENCE</scope>
    <source>
        <strain evidence="8">LMG 31809</strain>
    </source>
</reference>
<dbReference type="EMBL" id="JANWOI010000004">
    <property type="protein sequence ID" value="MDA5194834.1"/>
    <property type="molecule type" value="Genomic_DNA"/>
</dbReference>
<dbReference type="RefSeq" id="WP_274944540.1">
    <property type="nucleotide sequence ID" value="NZ_JANWOI010000004.1"/>
</dbReference>
<dbReference type="Gene3D" id="3.40.50.150">
    <property type="entry name" value="Vaccinia Virus protein VP39"/>
    <property type="match status" value="1"/>
</dbReference>
<dbReference type="CDD" id="cd02440">
    <property type="entry name" value="AdoMet_MTases"/>
    <property type="match status" value="1"/>
</dbReference>
<comment type="similarity">
    <text evidence="2 7">Belongs to the methyltransferase superfamily. L-isoaspartyl/D-aspartyl protein methyltransferase family.</text>
</comment>
<comment type="subcellular location">
    <subcellularLocation>
        <location evidence="1 7">Cytoplasm</location>
    </subcellularLocation>
</comment>
<dbReference type="GO" id="GO:0005737">
    <property type="term" value="C:cytoplasm"/>
    <property type="evidence" value="ECO:0007669"/>
    <property type="project" value="UniProtKB-SubCell"/>
</dbReference>
<gene>
    <name evidence="7" type="primary">pcm</name>
    <name evidence="8" type="ORF">NYP16_12815</name>
</gene>
<comment type="caution">
    <text evidence="8">The sequence shown here is derived from an EMBL/GenBank/DDBJ whole genome shotgun (WGS) entry which is preliminary data.</text>
</comment>
<accession>A0A9X3TZV5</accession>
<dbReference type="GO" id="GO:0004719">
    <property type="term" value="F:protein-L-isoaspartate (D-aspartate) O-methyltransferase activity"/>
    <property type="evidence" value="ECO:0007669"/>
    <property type="project" value="UniProtKB-UniRule"/>
</dbReference>
<evidence type="ECO:0000256" key="6">
    <source>
        <dbReference type="ARBA" id="ARBA00022691"/>
    </source>
</evidence>
<name>A0A9X3TZV5_9PROT</name>
<keyword evidence="4 7" id="KW-0489">Methyltransferase</keyword>
<dbReference type="NCBIfam" id="NF001453">
    <property type="entry name" value="PRK00312.1"/>
    <property type="match status" value="1"/>
</dbReference>
<dbReference type="AlphaFoldDB" id="A0A9X3TZV5"/>
<dbReference type="SUPFAM" id="SSF53335">
    <property type="entry name" value="S-adenosyl-L-methionine-dependent methyltransferases"/>
    <property type="match status" value="1"/>
</dbReference>
<dbReference type="PROSITE" id="PS01279">
    <property type="entry name" value="PCMT"/>
    <property type="match status" value="1"/>
</dbReference>
<evidence type="ECO:0000256" key="5">
    <source>
        <dbReference type="ARBA" id="ARBA00022679"/>
    </source>
</evidence>
<evidence type="ECO:0000313" key="8">
    <source>
        <dbReference type="EMBL" id="MDA5194834.1"/>
    </source>
</evidence>
<dbReference type="PANTHER" id="PTHR11579">
    <property type="entry name" value="PROTEIN-L-ISOASPARTATE O-METHYLTRANSFERASE"/>
    <property type="match status" value="1"/>
</dbReference>
<reference evidence="8" key="1">
    <citation type="submission" date="2022-08" db="EMBL/GenBank/DDBJ databases">
        <authorList>
            <person name="Vandamme P."/>
            <person name="Hettiarachchi A."/>
            <person name="Peeters C."/>
            <person name="Cnockaert M."/>
            <person name="Carlier A."/>
        </authorList>
    </citation>
    <scope>NUCLEOTIDE SEQUENCE</scope>
    <source>
        <strain evidence="8">LMG 31809</strain>
    </source>
</reference>
<sequence>MSDDTDSWAKARADMVATQLKARGIADKRVLEAMGKIPRHLFVPEDMQPLAYDDGALPIGEGQTISQPYIVARMLELLSLKRRDRVLEVGTGSGYGAAVLGHLVERVVTMERLPHLARAARGRFSNLDMDNVTVITGDGTLGYPLKAPYDAILVSAGGPSVPKALTDQLAPGGRLMIPVGAAEFLQNLLLIERHGAELRTTVHEAVRFVPLIGEQGW</sequence>
<comment type="function">
    <text evidence="7">Catalyzes the methyl esterification of L-isoaspartyl residues in peptides and proteins that result from spontaneous decomposition of normal L-aspartyl and L-asparaginyl residues. It plays a role in the repair and/or degradation of damaged proteins.</text>
</comment>
<dbReference type="HAMAP" id="MF_00090">
    <property type="entry name" value="PIMT"/>
    <property type="match status" value="1"/>
</dbReference>
<evidence type="ECO:0000313" key="9">
    <source>
        <dbReference type="Proteomes" id="UP001141619"/>
    </source>
</evidence>
<keyword evidence="9" id="KW-1185">Reference proteome</keyword>
<evidence type="ECO:0000256" key="4">
    <source>
        <dbReference type="ARBA" id="ARBA00022603"/>
    </source>
</evidence>
<dbReference type="InterPro" id="IPR029063">
    <property type="entry name" value="SAM-dependent_MTases_sf"/>
</dbReference>
<dbReference type="EC" id="2.1.1.77" evidence="7"/>
<evidence type="ECO:0000256" key="3">
    <source>
        <dbReference type="ARBA" id="ARBA00022490"/>
    </source>
</evidence>
<evidence type="ECO:0000256" key="2">
    <source>
        <dbReference type="ARBA" id="ARBA00005369"/>
    </source>
</evidence>
<feature type="active site" evidence="7">
    <location>
        <position position="66"/>
    </location>
</feature>
<dbReference type="GO" id="GO:0032259">
    <property type="term" value="P:methylation"/>
    <property type="evidence" value="ECO:0007669"/>
    <property type="project" value="UniProtKB-KW"/>
</dbReference>
<keyword evidence="6 7" id="KW-0949">S-adenosyl-L-methionine</keyword>